<dbReference type="InterPro" id="IPR012337">
    <property type="entry name" value="RNaseH-like_sf"/>
</dbReference>
<reference evidence="3" key="1">
    <citation type="submission" date="2025-08" db="UniProtKB">
        <authorList>
            <consortium name="RefSeq"/>
        </authorList>
    </citation>
    <scope>IDENTIFICATION</scope>
    <source>
        <strain evidence="3">15112-1751.03</strain>
        <tissue evidence="3">Whole Adult</tissue>
    </source>
</reference>
<name>A0A9C6SYZ7_DROAB</name>
<dbReference type="OrthoDB" id="10023262at2759"/>
<dbReference type="Proteomes" id="UP000515160">
    <property type="component" value="Unplaced"/>
</dbReference>
<dbReference type="RefSeq" id="XP_051864350.1">
    <property type="nucleotide sequence ID" value="XM_052008390.1"/>
</dbReference>
<dbReference type="GO" id="GO:0046983">
    <property type="term" value="F:protein dimerization activity"/>
    <property type="evidence" value="ECO:0007669"/>
    <property type="project" value="InterPro"/>
</dbReference>
<feature type="domain" description="HAT C-terminal dimerisation" evidence="1">
    <location>
        <begin position="87"/>
        <end position="157"/>
    </location>
</feature>
<evidence type="ECO:0000313" key="2">
    <source>
        <dbReference type="Proteomes" id="UP000515160"/>
    </source>
</evidence>
<evidence type="ECO:0000313" key="3">
    <source>
        <dbReference type="RefSeq" id="XP_051864350.1"/>
    </source>
</evidence>
<proteinExistence type="predicted"/>
<dbReference type="Pfam" id="PF05699">
    <property type="entry name" value="Dimer_Tnp_hAT"/>
    <property type="match status" value="1"/>
</dbReference>
<evidence type="ECO:0000259" key="1">
    <source>
        <dbReference type="Pfam" id="PF05699"/>
    </source>
</evidence>
<dbReference type="SUPFAM" id="SSF53098">
    <property type="entry name" value="Ribonuclease H-like"/>
    <property type="match status" value="1"/>
</dbReference>
<organism evidence="2 3">
    <name type="scientific">Drosophila albomicans</name>
    <name type="common">Fruit fly</name>
    <dbReference type="NCBI Taxonomy" id="7291"/>
    <lineage>
        <taxon>Eukaryota</taxon>
        <taxon>Metazoa</taxon>
        <taxon>Ecdysozoa</taxon>
        <taxon>Arthropoda</taxon>
        <taxon>Hexapoda</taxon>
        <taxon>Insecta</taxon>
        <taxon>Pterygota</taxon>
        <taxon>Neoptera</taxon>
        <taxon>Endopterygota</taxon>
        <taxon>Diptera</taxon>
        <taxon>Brachycera</taxon>
        <taxon>Muscomorpha</taxon>
        <taxon>Ephydroidea</taxon>
        <taxon>Drosophilidae</taxon>
        <taxon>Drosophila</taxon>
    </lineage>
</organism>
<dbReference type="GeneID" id="127566364"/>
<protein>
    <submittedName>
        <fullName evidence="3">Uncharacterized protein LOC127566364</fullName>
    </submittedName>
</protein>
<dbReference type="InterPro" id="IPR008906">
    <property type="entry name" value="HATC_C_dom"/>
</dbReference>
<gene>
    <name evidence="3" type="primary">LOC127566364</name>
</gene>
<keyword evidence="2" id="KW-1185">Reference proteome</keyword>
<dbReference type="AlphaFoldDB" id="A0A9C6SYZ7"/>
<accession>A0A9C6SYZ7</accession>
<sequence>MTLKKKLSPYNFRSRSKLKFEQSVRFVVELVQQLRARLPKNFETLEKINVFSVDRILRAQKEKIEDFLEQLNVENISDILTQYGKIHLFYWENKEDTVKFWAEVLSFRDSSDNNPFKSLALFAIRLLCLPWSNAEVERVFSQNEHSKSNLRNRYGLRRNGKCCHDYEVPTKF</sequence>